<dbReference type="GO" id="GO:0016301">
    <property type="term" value="F:kinase activity"/>
    <property type="evidence" value="ECO:0007669"/>
    <property type="project" value="UniProtKB-KW"/>
</dbReference>
<evidence type="ECO:0000256" key="5">
    <source>
        <dbReference type="ARBA" id="ARBA00022840"/>
    </source>
</evidence>
<sequence>MSLISNRKRPRGFSETFNASHTTKTSTTGTSIIGLEFDPNSSSSSSSHTIESSKKNGSITFNDSIVIDDTSESDTGGPHDGYENDYDIDGIEEVDEELDDEVIEEEDDDDDVVILEERNLGTANIRGRNNSDSALFINNDEEECAYNMFNVHSNNNNNQGGTNYNYDNSSTIIKKQRTSSLPQLPQVRCFYNRISPAIISKVPKLGNIKPTIIPYESDDMINCDDNDGHYIIKINETFANRFFIVRLLGQGTFGKVIECFDKQKNEKCAIKIIRNIPKYRDAAKIELRILSTLKKFDNDNMNHCIHLKECFDYRGHICIVTDLLKISLYDFLEQNKFISFPGSHIQAISKQLIRSITFLHDLSLIHTDLKPENILLYDDSFTKRKLNSHTIRSSYESLKKKLKKFPKFLKVLNDPSIQIIDFGSAIFNDEYHSSIVSTRHYRAPEIILGTGWSFPCDMWSTGCILVELIIGEPLFKTHDNLEHLAMIEKICGCKIDSHMVKVSKNFQNECGLKYFDINNELEFAESINTPLRFIESVERVDRIDLFISSKLGLEIDFDYSLNENFDRNRHLIDFGNFTFWWFLIDLIRKLFIISPNRRLTAYEALQHPWFNLGIEDEGTIPVKI</sequence>
<dbReference type="CDD" id="cd14134">
    <property type="entry name" value="PKc_CLK"/>
    <property type="match status" value="1"/>
</dbReference>
<dbReference type="Gene3D" id="3.30.200.20">
    <property type="entry name" value="Phosphorylase Kinase, domain 1"/>
    <property type="match status" value="1"/>
</dbReference>
<evidence type="ECO:0000256" key="2">
    <source>
        <dbReference type="ARBA" id="ARBA00022679"/>
    </source>
</evidence>
<dbReference type="InterPro" id="IPR017441">
    <property type="entry name" value="Protein_kinase_ATP_BS"/>
</dbReference>
<dbReference type="PROSITE" id="PS00107">
    <property type="entry name" value="PROTEIN_KINASE_ATP"/>
    <property type="match status" value="1"/>
</dbReference>
<feature type="compositionally biased region" description="Basic residues" evidence="7">
    <location>
        <begin position="1"/>
        <end position="11"/>
    </location>
</feature>
<dbReference type="SUPFAM" id="SSF56112">
    <property type="entry name" value="Protein kinase-like (PK-like)"/>
    <property type="match status" value="1"/>
</dbReference>
<organism evidence="9 10">
    <name type="scientific">[Candida] anglica</name>
    <dbReference type="NCBI Taxonomy" id="148631"/>
    <lineage>
        <taxon>Eukaryota</taxon>
        <taxon>Fungi</taxon>
        <taxon>Dikarya</taxon>
        <taxon>Ascomycota</taxon>
        <taxon>Saccharomycotina</taxon>
        <taxon>Pichiomycetes</taxon>
        <taxon>Debaryomycetaceae</taxon>
        <taxon>Kurtzmaniella</taxon>
    </lineage>
</organism>
<feature type="domain" description="Protein kinase" evidence="8">
    <location>
        <begin position="242"/>
        <end position="610"/>
    </location>
</feature>
<protein>
    <submittedName>
        <fullName evidence="9">Dual specificity protein kinase Kns1p</fullName>
    </submittedName>
</protein>
<keyword evidence="4 9" id="KW-0418">Kinase</keyword>
<dbReference type="Pfam" id="PF00069">
    <property type="entry name" value="Pkinase"/>
    <property type="match status" value="1"/>
</dbReference>
<dbReference type="Gene3D" id="1.10.510.10">
    <property type="entry name" value="Transferase(Phosphotransferase) domain 1"/>
    <property type="match status" value="1"/>
</dbReference>
<feature type="region of interest" description="Disordered" evidence="7">
    <location>
        <begin position="1"/>
        <end position="87"/>
    </location>
</feature>
<evidence type="ECO:0000313" key="9">
    <source>
        <dbReference type="EMBL" id="CAK7892785.1"/>
    </source>
</evidence>
<feature type="compositionally biased region" description="Low complexity" evidence="7">
    <location>
        <begin position="22"/>
        <end position="34"/>
    </location>
</feature>
<keyword evidence="5 6" id="KW-0067">ATP-binding</keyword>
<evidence type="ECO:0000256" key="6">
    <source>
        <dbReference type="PROSITE-ProRule" id="PRU10141"/>
    </source>
</evidence>
<evidence type="ECO:0000313" key="10">
    <source>
        <dbReference type="Proteomes" id="UP001497600"/>
    </source>
</evidence>
<dbReference type="PROSITE" id="PS50011">
    <property type="entry name" value="PROTEIN_KINASE_DOM"/>
    <property type="match status" value="1"/>
</dbReference>
<dbReference type="PROSITE" id="PS00108">
    <property type="entry name" value="PROTEIN_KINASE_ST"/>
    <property type="match status" value="1"/>
</dbReference>
<evidence type="ECO:0000256" key="3">
    <source>
        <dbReference type="ARBA" id="ARBA00022741"/>
    </source>
</evidence>
<dbReference type="Proteomes" id="UP001497600">
    <property type="component" value="Chromosome A"/>
</dbReference>
<keyword evidence="2" id="KW-0808">Transferase</keyword>
<dbReference type="InterPro" id="IPR000719">
    <property type="entry name" value="Prot_kinase_dom"/>
</dbReference>
<keyword evidence="3 6" id="KW-0547">Nucleotide-binding</keyword>
<name>A0ABP0E5N8_9ASCO</name>
<evidence type="ECO:0000256" key="1">
    <source>
        <dbReference type="ARBA" id="ARBA00022527"/>
    </source>
</evidence>
<dbReference type="PANTHER" id="PTHR45646:SF11">
    <property type="entry name" value="SERINE_THREONINE-PROTEIN KINASE DOA"/>
    <property type="match status" value="1"/>
</dbReference>
<accession>A0ABP0E5N8</accession>
<keyword evidence="1" id="KW-0723">Serine/threonine-protein kinase</keyword>
<dbReference type="InterPro" id="IPR011009">
    <property type="entry name" value="Kinase-like_dom_sf"/>
</dbReference>
<dbReference type="EMBL" id="OZ004253">
    <property type="protein sequence ID" value="CAK7892785.1"/>
    <property type="molecule type" value="Genomic_DNA"/>
</dbReference>
<evidence type="ECO:0000259" key="8">
    <source>
        <dbReference type="PROSITE" id="PS50011"/>
    </source>
</evidence>
<dbReference type="InterPro" id="IPR051175">
    <property type="entry name" value="CLK_kinases"/>
</dbReference>
<feature type="binding site" evidence="6">
    <location>
        <position position="271"/>
    </location>
    <ligand>
        <name>ATP</name>
        <dbReference type="ChEBI" id="CHEBI:30616"/>
    </ligand>
</feature>
<dbReference type="SMART" id="SM00220">
    <property type="entry name" value="S_TKc"/>
    <property type="match status" value="1"/>
</dbReference>
<evidence type="ECO:0000256" key="4">
    <source>
        <dbReference type="ARBA" id="ARBA00022777"/>
    </source>
</evidence>
<dbReference type="PANTHER" id="PTHR45646">
    <property type="entry name" value="SERINE/THREONINE-PROTEIN KINASE DOA-RELATED"/>
    <property type="match status" value="1"/>
</dbReference>
<keyword evidence="10" id="KW-1185">Reference proteome</keyword>
<proteinExistence type="predicted"/>
<dbReference type="InterPro" id="IPR008271">
    <property type="entry name" value="Ser/Thr_kinase_AS"/>
</dbReference>
<reference evidence="9 10" key="1">
    <citation type="submission" date="2024-01" db="EMBL/GenBank/DDBJ databases">
        <authorList>
            <consortium name="Genoscope - CEA"/>
            <person name="William W."/>
        </authorList>
    </citation>
    <scope>NUCLEOTIDE SEQUENCE [LARGE SCALE GENOMIC DNA]</scope>
    <source>
        <strain evidence="9 10">29B2s-10</strain>
    </source>
</reference>
<gene>
    <name evidence="9" type="primary">KNS1</name>
    <name evidence="9" type="ORF">CAAN4_A04456</name>
</gene>
<evidence type="ECO:0000256" key="7">
    <source>
        <dbReference type="SAM" id="MobiDB-lite"/>
    </source>
</evidence>